<evidence type="ECO:0000313" key="1">
    <source>
        <dbReference type="EMBL" id="MBK1834816.1"/>
    </source>
</evidence>
<dbReference type="Proteomes" id="UP000604083">
    <property type="component" value="Unassembled WGS sequence"/>
</dbReference>
<feature type="non-terminal residue" evidence="1">
    <location>
        <position position="105"/>
    </location>
</feature>
<evidence type="ECO:0000313" key="2">
    <source>
        <dbReference type="Proteomes" id="UP000604083"/>
    </source>
</evidence>
<organism evidence="1 2">
    <name type="scientific">Roseibacillus ishigakijimensis</name>
    <dbReference type="NCBI Taxonomy" id="454146"/>
    <lineage>
        <taxon>Bacteria</taxon>
        <taxon>Pseudomonadati</taxon>
        <taxon>Verrucomicrobiota</taxon>
        <taxon>Verrucomicrobiia</taxon>
        <taxon>Verrucomicrobiales</taxon>
        <taxon>Verrucomicrobiaceae</taxon>
        <taxon>Roseibacillus</taxon>
    </lineage>
</organism>
<name>A0A934RUP3_9BACT</name>
<dbReference type="EMBL" id="JAENIO010000032">
    <property type="protein sequence ID" value="MBK1834816.1"/>
    <property type="molecule type" value="Genomic_DNA"/>
</dbReference>
<sequence length="105" mass="12563">MKLRKTTHPISLAGQSPFASGGFRDIYVHPGHPDRCIKVWREGRSPKELKANKPLLRRWRKLRRSYDENYLDFYCMKRIERLQDDSVWTFIPRCHGYLETDRGRG</sequence>
<dbReference type="AlphaFoldDB" id="A0A934RUP3"/>
<accession>A0A934RUP3</accession>
<keyword evidence="2" id="KW-1185">Reference proteome</keyword>
<protein>
    <submittedName>
        <fullName evidence="1">Uncharacterized protein</fullName>
    </submittedName>
</protein>
<dbReference type="Pfam" id="PF10707">
    <property type="entry name" value="YrbL-PhoP_reg"/>
    <property type="match status" value="1"/>
</dbReference>
<comment type="caution">
    <text evidence="1">The sequence shown here is derived from an EMBL/GenBank/DDBJ whole genome shotgun (WGS) entry which is preliminary data.</text>
</comment>
<dbReference type="InterPro" id="IPR019647">
    <property type="entry name" value="PhoP_reg_network_YrbL"/>
</dbReference>
<dbReference type="RefSeq" id="WP_234037967.1">
    <property type="nucleotide sequence ID" value="NZ_JAENIO010000032.1"/>
</dbReference>
<proteinExistence type="predicted"/>
<reference evidence="1" key="1">
    <citation type="submission" date="2021-01" db="EMBL/GenBank/DDBJ databases">
        <title>Modified the classification status of verrucomicrobia.</title>
        <authorList>
            <person name="Feng X."/>
        </authorList>
    </citation>
    <scope>NUCLEOTIDE SEQUENCE</scope>
    <source>
        <strain evidence="1">KCTC 12986</strain>
    </source>
</reference>
<gene>
    <name evidence="1" type="ORF">JIN78_12160</name>
</gene>